<proteinExistence type="predicted"/>
<dbReference type="RefSeq" id="WP_027290490.1">
    <property type="nucleotide sequence ID" value="NZ_UGVL01000001.1"/>
</dbReference>
<feature type="domain" description="Antitoxin SocA-like Panacea" evidence="1">
    <location>
        <begin position="200"/>
        <end position="306"/>
    </location>
</feature>
<dbReference type="Proteomes" id="UP000255233">
    <property type="component" value="Unassembled WGS sequence"/>
</dbReference>
<keyword evidence="3" id="KW-1185">Reference proteome</keyword>
<protein>
    <submittedName>
        <fullName evidence="2">Uncharacterized phage-associated protein</fullName>
    </submittedName>
</protein>
<dbReference type="Gene3D" id="1.10.260.40">
    <property type="entry name" value="lambda repressor-like DNA-binding domains"/>
    <property type="match status" value="1"/>
</dbReference>
<dbReference type="GO" id="GO:0003677">
    <property type="term" value="F:DNA binding"/>
    <property type="evidence" value="ECO:0007669"/>
    <property type="project" value="InterPro"/>
</dbReference>
<gene>
    <name evidence="2" type="ORF">NCTC11190_00736</name>
</gene>
<sequence length="333" mass="38505">MKSPFTGGEVTLKQEKREFVFRKEKFTIVNHYYVCNDTGEDFTTTKLDELNINQVYNQYRVKYGIPFPDEITAIREQYGLSAKRMSQILGFGDNQYRLYENGEMPSESNGKQIASIKDCCVFRALVERSKNQFTQEEWKKIETKLNGLTIINFEPDLRYDIFGKQERSEYNGFVKQSVDKVINMIVFFTRKSGGIFPTKLNKLMFYSDFLNFKLSGVGISGLTYRAINHGPVPAKYSAAYETIEQVTKEFVQFSNGIEAEKLTTTTDFDATVFSAQELIVLDSIYEQFKNYTAGEISELSHKENAWIKNNEDRKIINYFDAFELKGINIPVLE</sequence>
<dbReference type="Pfam" id="PF13274">
    <property type="entry name" value="SocA_Panacea"/>
    <property type="match status" value="1"/>
</dbReference>
<dbReference type="InterPro" id="IPR025272">
    <property type="entry name" value="SocA_Panacea"/>
</dbReference>
<name>A0A379MPH8_9BACT</name>
<evidence type="ECO:0000259" key="1">
    <source>
        <dbReference type="Pfam" id="PF13274"/>
    </source>
</evidence>
<dbReference type="STRING" id="880526.GCA_000427365_00710"/>
<dbReference type="OrthoDB" id="9804491at2"/>
<evidence type="ECO:0000313" key="2">
    <source>
        <dbReference type="EMBL" id="SUE33528.1"/>
    </source>
</evidence>
<reference evidence="2 3" key="1">
    <citation type="submission" date="2018-06" db="EMBL/GenBank/DDBJ databases">
        <authorList>
            <consortium name="Pathogen Informatics"/>
            <person name="Doyle S."/>
        </authorList>
    </citation>
    <scope>NUCLEOTIDE SEQUENCE [LARGE SCALE GENOMIC DNA]</scope>
    <source>
        <strain evidence="2 3">NCTC11190</strain>
    </source>
</reference>
<dbReference type="AlphaFoldDB" id="A0A379MPH8"/>
<organism evidence="2 3">
    <name type="scientific">Rikenella microfusus</name>
    <dbReference type="NCBI Taxonomy" id="28139"/>
    <lineage>
        <taxon>Bacteria</taxon>
        <taxon>Pseudomonadati</taxon>
        <taxon>Bacteroidota</taxon>
        <taxon>Bacteroidia</taxon>
        <taxon>Bacteroidales</taxon>
        <taxon>Rikenellaceae</taxon>
        <taxon>Rikenella</taxon>
    </lineage>
</organism>
<dbReference type="EMBL" id="UGVL01000001">
    <property type="protein sequence ID" value="SUE33528.1"/>
    <property type="molecule type" value="Genomic_DNA"/>
</dbReference>
<dbReference type="SUPFAM" id="SSF47413">
    <property type="entry name" value="lambda repressor-like DNA-binding domains"/>
    <property type="match status" value="1"/>
</dbReference>
<dbReference type="InterPro" id="IPR010982">
    <property type="entry name" value="Lambda_DNA-bd_dom_sf"/>
</dbReference>
<accession>A0A379MPH8</accession>
<evidence type="ECO:0000313" key="3">
    <source>
        <dbReference type="Proteomes" id="UP000255233"/>
    </source>
</evidence>